<reference evidence="1 2" key="1">
    <citation type="journal article" date="2005" name="Nucleic Acids Res.">
        <title>The genome sequence of Xanthomonas oryzae pathovar oryzae KACC10331, the bacterial blight pathogen of rice.</title>
        <authorList>
            <person name="Lee B.M."/>
            <person name="Park Y.J."/>
            <person name="Park D.S."/>
            <person name="Kang H.W."/>
            <person name="Kim J.G."/>
            <person name="Song E.S."/>
            <person name="Park I.C."/>
            <person name="Yoon U.H."/>
            <person name="Hahn J.H."/>
            <person name="Koo B.S."/>
            <person name="Lee G.B."/>
            <person name="Kim H."/>
            <person name="Park H.S."/>
            <person name="Yoon K.O."/>
            <person name="Kim J.H."/>
            <person name="Jung C.H."/>
            <person name="Koh N.H."/>
            <person name="Seo J.S."/>
            <person name="Go S.J."/>
        </authorList>
    </citation>
    <scope>NUCLEOTIDE SEQUENCE [LARGE SCALE GENOMIC DNA]</scope>
    <source>
        <strain evidence="2">KACC10331 / KXO85</strain>
    </source>
</reference>
<organism evidence="1 2">
    <name type="scientific">Xanthomonas oryzae pv. oryzae (strain KACC10331 / KXO85)</name>
    <dbReference type="NCBI Taxonomy" id="291331"/>
    <lineage>
        <taxon>Bacteria</taxon>
        <taxon>Pseudomonadati</taxon>
        <taxon>Pseudomonadota</taxon>
        <taxon>Gammaproteobacteria</taxon>
        <taxon>Lysobacterales</taxon>
        <taxon>Lysobacteraceae</taxon>
        <taxon>Xanthomonas</taxon>
    </lineage>
</organism>
<evidence type="ECO:0000313" key="2">
    <source>
        <dbReference type="Proteomes" id="UP000006735"/>
    </source>
</evidence>
<dbReference type="EMBL" id="AE013598">
    <property type="protein sequence ID" value="AAW76618.1"/>
    <property type="molecule type" value="Genomic_DNA"/>
</dbReference>
<protein>
    <submittedName>
        <fullName evidence="1">Uncharacterized protein</fullName>
    </submittedName>
</protein>
<dbReference type="KEGG" id="xoo:XOO3364"/>
<name>Q5GXF3_XANOR</name>
<keyword evidence="2" id="KW-1185">Reference proteome</keyword>
<accession>Q5GXF3</accession>
<evidence type="ECO:0000313" key="1">
    <source>
        <dbReference type="EMBL" id="AAW76618.1"/>
    </source>
</evidence>
<sequence>MRSVREIPIEPVLAPPHSAGMTTHSQLVGALIKGMRRAESARKALIAYSAGLAKQTSIDDVTPDNACKVLDMFALDSEQIRELGLIGVEELGEAVYHAWSINAGELERVVQWFRAPRVEFVGKHCSELIRAGRIGPVLTMAREQALLCHR</sequence>
<dbReference type="HOGENOM" id="CLU_1937281_0_0_6"/>
<gene>
    <name evidence="1" type="ordered locus">XOO3364</name>
</gene>
<proteinExistence type="predicted"/>
<dbReference type="AlphaFoldDB" id="Q5GXF3"/>
<dbReference type="Proteomes" id="UP000006735">
    <property type="component" value="Chromosome"/>
</dbReference>